<dbReference type="EMBL" id="JOJR01001002">
    <property type="protein sequence ID" value="RCN32934.1"/>
    <property type="molecule type" value="Genomic_DNA"/>
</dbReference>
<proteinExistence type="predicted"/>
<evidence type="ECO:0000313" key="4">
    <source>
        <dbReference type="Proteomes" id="UP000252519"/>
    </source>
</evidence>
<comment type="caution">
    <text evidence="3">The sequence shown here is derived from an EMBL/GenBank/DDBJ whole genome shotgun (WGS) entry which is preliminary data.</text>
</comment>
<reference evidence="3 4" key="1">
    <citation type="submission" date="2014-10" db="EMBL/GenBank/DDBJ databases">
        <title>Draft genome of the hookworm Ancylostoma caninum.</title>
        <authorList>
            <person name="Mitreva M."/>
        </authorList>
    </citation>
    <scope>NUCLEOTIDE SEQUENCE [LARGE SCALE GENOMIC DNA]</scope>
    <source>
        <strain evidence="3 4">Baltimore</strain>
    </source>
</reference>
<dbReference type="EMBL" id="JOJR01000971">
    <property type="protein sequence ID" value="RCN33111.1"/>
    <property type="molecule type" value="Genomic_DNA"/>
</dbReference>
<feature type="compositionally biased region" description="Polar residues" evidence="1">
    <location>
        <begin position="9"/>
        <end position="21"/>
    </location>
</feature>
<evidence type="ECO:0000256" key="1">
    <source>
        <dbReference type="SAM" id="MobiDB-lite"/>
    </source>
</evidence>
<dbReference type="AlphaFoldDB" id="A0A368FLK2"/>
<protein>
    <submittedName>
        <fullName evidence="3">Uncharacterized protein</fullName>
    </submittedName>
</protein>
<evidence type="ECO:0000313" key="2">
    <source>
        <dbReference type="EMBL" id="RCN32934.1"/>
    </source>
</evidence>
<accession>A0A368FLK2</accession>
<dbReference type="Proteomes" id="UP000252519">
    <property type="component" value="Unassembled WGS sequence"/>
</dbReference>
<organism evidence="3 4">
    <name type="scientific">Ancylostoma caninum</name>
    <name type="common">Dog hookworm</name>
    <dbReference type="NCBI Taxonomy" id="29170"/>
    <lineage>
        <taxon>Eukaryota</taxon>
        <taxon>Metazoa</taxon>
        <taxon>Ecdysozoa</taxon>
        <taxon>Nematoda</taxon>
        <taxon>Chromadorea</taxon>
        <taxon>Rhabditida</taxon>
        <taxon>Rhabditina</taxon>
        <taxon>Rhabditomorpha</taxon>
        <taxon>Strongyloidea</taxon>
        <taxon>Ancylostomatidae</taxon>
        <taxon>Ancylostomatinae</taxon>
        <taxon>Ancylostoma</taxon>
    </lineage>
</organism>
<feature type="region of interest" description="Disordered" evidence="1">
    <location>
        <begin position="1"/>
        <end position="21"/>
    </location>
</feature>
<gene>
    <name evidence="3" type="ORF">ANCCAN_21070</name>
    <name evidence="2" type="ORF">ANCCAN_21244</name>
</gene>
<evidence type="ECO:0000313" key="3">
    <source>
        <dbReference type="EMBL" id="RCN33111.1"/>
    </source>
</evidence>
<name>A0A368FLK2_ANCCA</name>
<keyword evidence="4" id="KW-1185">Reference proteome</keyword>
<sequence>MFPTGGGSSQTVAQEPAAPQSQQGLDFFRAFAQIAAQNSHSQQPASQYIASLGQQSVHAAQLAAQQHSPSLSLLQQGITRQL</sequence>